<dbReference type="InterPro" id="IPR050186">
    <property type="entry name" value="TPT_transporter"/>
</dbReference>
<comment type="similarity">
    <text evidence="3">Belongs to the TPT transporter family. SLC35D subfamily.</text>
</comment>
<evidence type="ECO:0000313" key="11">
    <source>
        <dbReference type="EMBL" id="KAK5534479.1"/>
    </source>
</evidence>
<evidence type="ECO:0000259" key="10">
    <source>
        <dbReference type="Pfam" id="PF03151"/>
    </source>
</evidence>
<keyword evidence="5 9" id="KW-0812">Transmembrane</keyword>
<dbReference type="EMBL" id="JAXLQG010000011">
    <property type="protein sequence ID" value="KAK5534479.1"/>
    <property type="molecule type" value="Genomic_DNA"/>
</dbReference>
<dbReference type="InterPro" id="IPR004853">
    <property type="entry name" value="Sugar_P_trans_dom"/>
</dbReference>
<comment type="subcellular location">
    <subcellularLocation>
        <location evidence="2">Endoplasmic reticulum membrane</location>
        <topology evidence="2">Multi-pass membrane protein</topology>
    </subcellularLocation>
</comment>
<evidence type="ECO:0000256" key="9">
    <source>
        <dbReference type="SAM" id="Phobius"/>
    </source>
</evidence>
<evidence type="ECO:0000256" key="4">
    <source>
        <dbReference type="ARBA" id="ARBA00011182"/>
    </source>
</evidence>
<dbReference type="Pfam" id="PF03151">
    <property type="entry name" value="TPT"/>
    <property type="match status" value="1"/>
</dbReference>
<feature type="transmembrane region" description="Helical" evidence="9">
    <location>
        <begin position="93"/>
        <end position="114"/>
    </location>
</feature>
<dbReference type="AlphaFoldDB" id="A0AAV9Q783"/>
<dbReference type="GO" id="GO:0005789">
    <property type="term" value="C:endoplasmic reticulum membrane"/>
    <property type="evidence" value="ECO:0007669"/>
    <property type="project" value="UniProtKB-SubCell"/>
</dbReference>
<feature type="transmembrane region" description="Helical" evidence="9">
    <location>
        <begin position="269"/>
        <end position="288"/>
    </location>
</feature>
<sequence>MLEKSTQSKMTPGAKAARMVAFALLKPSMDEEKTSSVSIEERPSSLSDDEDTRDESAALLDDDLEKGEHPDHQPELYETASPKKSHWQHFVDVLWMLLNIFTTVTIVFLNKIVFSDPQLGKCQISIAIWHFTATTIVLFLSTRRPFHAFEAVRIPWRQVLPICIFFAGFLLLGNLSLALNSVDFYQLAKIMTTPTVVALNFILFRKGISSFALLAVIATCVGVGLVTAKSLRTNGLGSIVASAAFTVTALYQVWIGKKIEDLKVSPPQLLLNQAPAAVMLLLFIAPFVDTVPDFSTIPSNVLYALFLSGLIASLLNLSQFSIIGRTSPLTFNVVSQVKTIAILGISWMSTGKQLSLLEITGVFMALGGAWAYTQASRR</sequence>
<evidence type="ECO:0000256" key="6">
    <source>
        <dbReference type="ARBA" id="ARBA00022989"/>
    </source>
</evidence>
<comment type="caution">
    <text evidence="11">The sequence shown here is derived from an EMBL/GenBank/DDBJ whole genome shotgun (WGS) entry which is preliminary data.</text>
</comment>
<feature type="transmembrane region" description="Helical" evidence="9">
    <location>
        <begin position="158"/>
        <end position="178"/>
    </location>
</feature>
<evidence type="ECO:0000313" key="12">
    <source>
        <dbReference type="Proteomes" id="UP001345827"/>
    </source>
</evidence>
<dbReference type="Proteomes" id="UP001345827">
    <property type="component" value="Unassembled WGS sequence"/>
</dbReference>
<evidence type="ECO:0000256" key="8">
    <source>
        <dbReference type="SAM" id="MobiDB-lite"/>
    </source>
</evidence>
<keyword evidence="7 9" id="KW-0472">Membrane</keyword>
<feature type="transmembrane region" description="Helical" evidence="9">
    <location>
        <begin position="354"/>
        <end position="373"/>
    </location>
</feature>
<keyword evidence="12" id="KW-1185">Reference proteome</keyword>
<name>A0AAV9Q783_9PEZI</name>
<gene>
    <name evidence="11" type="ORF">LTR25_006511</name>
</gene>
<dbReference type="PANTHER" id="PTHR11132">
    <property type="entry name" value="SOLUTE CARRIER FAMILY 35"/>
    <property type="match status" value="1"/>
</dbReference>
<evidence type="ECO:0000256" key="7">
    <source>
        <dbReference type="ARBA" id="ARBA00023136"/>
    </source>
</evidence>
<feature type="transmembrane region" description="Helical" evidence="9">
    <location>
        <begin position="300"/>
        <end position="317"/>
    </location>
</feature>
<feature type="transmembrane region" description="Helical" evidence="9">
    <location>
        <begin position="211"/>
        <end position="231"/>
    </location>
</feature>
<accession>A0AAV9Q783</accession>
<evidence type="ECO:0000256" key="1">
    <source>
        <dbReference type="ARBA" id="ARBA00003420"/>
    </source>
</evidence>
<evidence type="ECO:0000256" key="3">
    <source>
        <dbReference type="ARBA" id="ARBA00010425"/>
    </source>
</evidence>
<comment type="subunit">
    <text evidence="4">Homooligomer.</text>
</comment>
<organism evidence="11 12">
    <name type="scientific">Vermiconidia calcicola</name>
    <dbReference type="NCBI Taxonomy" id="1690605"/>
    <lineage>
        <taxon>Eukaryota</taxon>
        <taxon>Fungi</taxon>
        <taxon>Dikarya</taxon>
        <taxon>Ascomycota</taxon>
        <taxon>Pezizomycotina</taxon>
        <taxon>Dothideomycetes</taxon>
        <taxon>Dothideomycetidae</taxon>
        <taxon>Mycosphaerellales</taxon>
        <taxon>Extremaceae</taxon>
        <taxon>Vermiconidia</taxon>
    </lineage>
</organism>
<proteinExistence type="inferred from homology"/>
<reference evidence="11 12" key="1">
    <citation type="submission" date="2023-06" db="EMBL/GenBank/DDBJ databases">
        <title>Black Yeasts Isolated from many extreme environments.</title>
        <authorList>
            <person name="Coleine C."/>
            <person name="Stajich J.E."/>
            <person name="Selbmann L."/>
        </authorList>
    </citation>
    <scope>NUCLEOTIDE SEQUENCE [LARGE SCALE GENOMIC DNA]</scope>
    <source>
        <strain evidence="11 12">CCFEE 5887</strain>
    </source>
</reference>
<comment type="function">
    <text evidence="1">Involved in the import of GDP-mannose from the cytoplasm into the Golgi lumen.</text>
</comment>
<feature type="transmembrane region" description="Helical" evidence="9">
    <location>
        <begin position="237"/>
        <end position="257"/>
    </location>
</feature>
<keyword evidence="6 9" id="KW-1133">Transmembrane helix</keyword>
<protein>
    <recommendedName>
        <fullName evidence="10">Sugar phosphate transporter domain-containing protein</fullName>
    </recommendedName>
</protein>
<evidence type="ECO:0000256" key="5">
    <source>
        <dbReference type="ARBA" id="ARBA00022692"/>
    </source>
</evidence>
<evidence type="ECO:0000256" key="2">
    <source>
        <dbReference type="ARBA" id="ARBA00004477"/>
    </source>
</evidence>
<feature type="domain" description="Sugar phosphate transporter" evidence="10">
    <location>
        <begin position="93"/>
        <end position="372"/>
    </location>
</feature>
<feature type="compositionally biased region" description="Basic and acidic residues" evidence="8">
    <location>
        <begin position="29"/>
        <end position="43"/>
    </location>
</feature>
<feature type="transmembrane region" description="Helical" evidence="9">
    <location>
        <begin position="126"/>
        <end position="146"/>
    </location>
</feature>
<feature type="region of interest" description="Disordered" evidence="8">
    <location>
        <begin position="29"/>
        <end position="56"/>
    </location>
</feature>